<dbReference type="EMBL" id="DAKRPA010000228">
    <property type="protein sequence ID" value="DAZ94895.1"/>
    <property type="molecule type" value="Genomic_DNA"/>
</dbReference>
<protein>
    <recommendedName>
        <fullName evidence="3">Transposase</fullName>
    </recommendedName>
</protein>
<evidence type="ECO:0000313" key="2">
    <source>
        <dbReference type="Proteomes" id="UP001146120"/>
    </source>
</evidence>
<comment type="caution">
    <text evidence="1">The sequence shown here is derived from an EMBL/GenBank/DDBJ whole genome shotgun (WGS) entry which is preliminary data.</text>
</comment>
<proteinExistence type="predicted"/>
<sequence>MSRFRESVEGTFGRLKTLWAFVEFKKKHKVMLSPVSSAGGDATDQLPLLFLRWLKDFLVFNPSVTGCRAVQHT</sequence>
<keyword evidence="2" id="KW-1185">Reference proteome</keyword>
<dbReference type="AlphaFoldDB" id="A0AAV2YIR1"/>
<evidence type="ECO:0008006" key="3">
    <source>
        <dbReference type="Google" id="ProtNLM"/>
    </source>
</evidence>
<organism evidence="1 2">
    <name type="scientific">Lagenidium giganteum</name>
    <dbReference type="NCBI Taxonomy" id="4803"/>
    <lineage>
        <taxon>Eukaryota</taxon>
        <taxon>Sar</taxon>
        <taxon>Stramenopiles</taxon>
        <taxon>Oomycota</taxon>
        <taxon>Peronosporomycetes</taxon>
        <taxon>Pythiales</taxon>
        <taxon>Pythiaceae</taxon>
    </lineage>
</organism>
<dbReference type="Proteomes" id="UP001146120">
    <property type="component" value="Unassembled WGS sequence"/>
</dbReference>
<reference evidence="1" key="2">
    <citation type="journal article" date="2023" name="Microbiol Resour">
        <title>Decontamination and Annotation of the Draft Genome Sequence of the Oomycete Lagenidium giganteum ARSEF 373.</title>
        <authorList>
            <person name="Morgan W.R."/>
            <person name="Tartar A."/>
        </authorList>
    </citation>
    <scope>NUCLEOTIDE SEQUENCE</scope>
    <source>
        <strain evidence="1">ARSEF 373</strain>
    </source>
</reference>
<evidence type="ECO:0000313" key="1">
    <source>
        <dbReference type="EMBL" id="DAZ94895.1"/>
    </source>
</evidence>
<gene>
    <name evidence="1" type="ORF">N0F65_008039</name>
</gene>
<reference evidence="1" key="1">
    <citation type="submission" date="2022-11" db="EMBL/GenBank/DDBJ databases">
        <authorList>
            <person name="Morgan W.R."/>
            <person name="Tartar A."/>
        </authorList>
    </citation>
    <scope>NUCLEOTIDE SEQUENCE</scope>
    <source>
        <strain evidence="1">ARSEF 373</strain>
    </source>
</reference>
<name>A0AAV2YIR1_9STRA</name>
<accession>A0AAV2YIR1</accession>